<feature type="compositionally biased region" description="Polar residues" evidence="8">
    <location>
        <begin position="124"/>
        <end position="138"/>
    </location>
</feature>
<reference evidence="9 10" key="1">
    <citation type="journal article" date="2012" name="Nature">
        <title>Repeated polyploidization of Gossypium genomes and the evolution of spinnable cotton fibres.</title>
        <authorList>
            <person name="Paterson A.H."/>
            <person name="Wendel J.F."/>
            <person name="Gundlach H."/>
            <person name="Guo H."/>
            <person name="Jenkins J."/>
            <person name="Jin D."/>
            <person name="Llewellyn D."/>
            <person name="Showmaker K.C."/>
            <person name="Shu S."/>
            <person name="Udall J."/>
            <person name="Yoo M.J."/>
            <person name="Byers R."/>
            <person name="Chen W."/>
            <person name="Doron-Faigenboim A."/>
            <person name="Duke M.V."/>
            <person name="Gong L."/>
            <person name="Grimwood J."/>
            <person name="Grover C."/>
            <person name="Grupp K."/>
            <person name="Hu G."/>
            <person name="Lee T.H."/>
            <person name="Li J."/>
            <person name="Lin L."/>
            <person name="Liu T."/>
            <person name="Marler B.S."/>
            <person name="Page J.T."/>
            <person name="Roberts A.W."/>
            <person name="Romanel E."/>
            <person name="Sanders W.S."/>
            <person name="Szadkowski E."/>
            <person name="Tan X."/>
            <person name="Tang H."/>
            <person name="Xu C."/>
            <person name="Wang J."/>
            <person name="Wang Z."/>
            <person name="Zhang D."/>
            <person name="Zhang L."/>
            <person name="Ashrafi H."/>
            <person name="Bedon F."/>
            <person name="Bowers J.E."/>
            <person name="Brubaker C.L."/>
            <person name="Chee P.W."/>
            <person name="Das S."/>
            <person name="Gingle A.R."/>
            <person name="Haigler C.H."/>
            <person name="Harker D."/>
            <person name="Hoffmann L.V."/>
            <person name="Hovav R."/>
            <person name="Jones D.C."/>
            <person name="Lemke C."/>
            <person name="Mansoor S."/>
            <person name="ur Rahman M."/>
            <person name="Rainville L.N."/>
            <person name="Rambani A."/>
            <person name="Reddy U.K."/>
            <person name="Rong J.K."/>
            <person name="Saranga Y."/>
            <person name="Scheffler B.E."/>
            <person name="Scheffler J.A."/>
            <person name="Stelly D.M."/>
            <person name="Triplett B.A."/>
            <person name="Van Deynze A."/>
            <person name="Vaslin M.F."/>
            <person name="Waghmare V.N."/>
            <person name="Walford S.A."/>
            <person name="Wright R.J."/>
            <person name="Zaki E.A."/>
            <person name="Zhang T."/>
            <person name="Dennis E.S."/>
            <person name="Mayer K.F."/>
            <person name="Peterson D.G."/>
            <person name="Rokhsar D.S."/>
            <person name="Wang X."/>
            <person name="Schmutz J."/>
        </authorList>
    </citation>
    <scope>NUCLEOTIDE SEQUENCE [LARGE SCALE GENOMIC DNA]</scope>
</reference>
<dbReference type="AlphaFoldDB" id="A0A0D2NV77"/>
<evidence type="ECO:0000256" key="6">
    <source>
        <dbReference type="ARBA" id="ARBA00022729"/>
    </source>
</evidence>
<keyword evidence="3" id="KW-0052">Apoplast</keyword>
<dbReference type="Gramene" id="KJB17888">
    <property type="protein sequence ID" value="KJB17888"/>
    <property type="gene ID" value="B456_003G022100"/>
</dbReference>
<evidence type="ECO:0000256" key="3">
    <source>
        <dbReference type="ARBA" id="ARBA00022523"/>
    </source>
</evidence>
<dbReference type="InterPro" id="IPR033250">
    <property type="entry name" value="CEP"/>
</dbReference>
<keyword evidence="7" id="KW-0379">Hydroxylation</keyword>
<sequence>MVTTYQEVQGRLLKSLTKDDSKQVFPLPTPTKSFSDSVEGYKEDFRPTTPGNSPGSGHSFAEDDEDTVEQKPGSFSLQGNDKYSIAGAKDDDQVIESKPPSNSTKGNGEHSIAGHSPGVGHAYPNQNSEKLNQMQKLP</sequence>
<protein>
    <submittedName>
        <fullName evidence="9">Uncharacterized protein</fullName>
    </submittedName>
</protein>
<proteinExistence type="inferred from homology"/>
<evidence type="ECO:0000313" key="10">
    <source>
        <dbReference type="Proteomes" id="UP000032304"/>
    </source>
</evidence>
<dbReference type="EMBL" id="CM001742">
    <property type="protein sequence ID" value="KJB17888.1"/>
    <property type="molecule type" value="Genomic_DNA"/>
</dbReference>
<evidence type="ECO:0000256" key="8">
    <source>
        <dbReference type="SAM" id="MobiDB-lite"/>
    </source>
</evidence>
<keyword evidence="10" id="KW-1185">Reference proteome</keyword>
<dbReference type="Proteomes" id="UP000032304">
    <property type="component" value="Chromosome 3"/>
</dbReference>
<accession>A0A0D2NV77</accession>
<evidence type="ECO:0000256" key="2">
    <source>
        <dbReference type="ARBA" id="ARBA00008963"/>
    </source>
</evidence>
<keyword evidence="5" id="KW-0372">Hormone</keyword>
<dbReference type="GO" id="GO:2000280">
    <property type="term" value="P:regulation of root development"/>
    <property type="evidence" value="ECO:0007669"/>
    <property type="project" value="TreeGrafter"/>
</dbReference>
<dbReference type="GO" id="GO:0005179">
    <property type="term" value="F:hormone activity"/>
    <property type="evidence" value="ECO:0007669"/>
    <property type="project" value="UniProtKB-KW"/>
</dbReference>
<evidence type="ECO:0000313" key="9">
    <source>
        <dbReference type="EMBL" id="KJB17888.1"/>
    </source>
</evidence>
<feature type="region of interest" description="Disordered" evidence="8">
    <location>
        <begin position="15"/>
        <end position="138"/>
    </location>
</feature>
<keyword evidence="4" id="KW-0964">Secreted</keyword>
<dbReference type="GO" id="GO:1901371">
    <property type="term" value="P:regulation of leaf morphogenesis"/>
    <property type="evidence" value="ECO:0007669"/>
    <property type="project" value="TreeGrafter"/>
</dbReference>
<dbReference type="GO" id="GO:0048364">
    <property type="term" value="P:root development"/>
    <property type="evidence" value="ECO:0007669"/>
    <property type="project" value="InterPro"/>
</dbReference>
<dbReference type="PANTHER" id="PTHR33348">
    <property type="entry name" value="PRECURSOR OF CEP5"/>
    <property type="match status" value="1"/>
</dbReference>
<dbReference type="PANTHER" id="PTHR33348:SF44">
    <property type="entry name" value="PRECURSOR OF CEP6"/>
    <property type="match status" value="1"/>
</dbReference>
<gene>
    <name evidence="9" type="ORF">B456_003G022100</name>
</gene>
<keyword evidence="6" id="KW-0732">Signal</keyword>
<dbReference type="OMA" id="MVTTYQE"/>
<comment type="similarity">
    <text evidence="2">Belongs to the C-terminally encoded plant signaling peptide (CEP) family.</text>
</comment>
<dbReference type="GO" id="GO:0006995">
    <property type="term" value="P:cellular response to nitrogen starvation"/>
    <property type="evidence" value="ECO:0007669"/>
    <property type="project" value="UniProtKB-ARBA"/>
</dbReference>
<dbReference type="GO" id="GO:1902025">
    <property type="term" value="P:nitrate import"/>
    <property type="evidence" value="ECO:0007669"/>
    <property type="project" value="TreeGrafter"/>
</dbReference>
<dbReference type="GO" id="GO:0048046">
    <property type="term" value="C:apoplast"/>
    <property type="evidence" value="ECO:0007669"/>
    <property type="project" value="UniProtKB-SubCell"/>
</dbReference>
<comment type="subcellular location">
    <subcellularLocation>
        <location evidence="1">Secreted</location>
        <location evidence="1">Extracellular space</location>
        <location evidence="1">Apoplast</location>
    </subcellularLocation>
</comment>
<name>A0A0D2NV77_GOSRA</name>
<evidence type="ECO:0000256" key="1">
    <source>
        <dbReference type="ARBA" id="ARBA00004271"/>
    </source>
</evidence>
<evidence type="ECO:0000256" key="5">
    <source>
        <dbReference type="ARBA" id="ARBA00022702"/>
    </source>
</evidence>
<organism evidence="9 10">
    <name type="scientific">Gossypium raimondii</name>
    <name type="common">Peruvian cotton</name>
    <name type="synonym">Gossypium klotzschianum subsp. raimondii</name>
    <dbReference type="NCBI Taxonomy" id="29730"/>
    <lineage>
        <taxon>Eukaryota</taxon>
        <taxon>Viridiplantae</taxon>
        <taxon>Streptophyta</taxon>
        <taxon>Embryophyta</taxon>
        <taxon>Tracheophyta</taxon>
        <taxon>Spermatophyta</taxon>
        <taxon>Magnoliopsida</taxon>
        <taxon>eudicotyledons</taxon>
        <taxon>Gunneridae</taxon>
        <taxon>Pentapetalae</taxon>
        <taxon>rosids</taxon>
        <taxon>malvids</taxon>
        <taxon>Malvales</taxon>
        <taxon>Malvaceae</taxon>
        <taxon>Malvoideae</taxon>
        <taxon>Gossypium</taxon>
    </lineage>
</organism>
<evidence type="ECO:0000256" key="4">
    <source>
        <dbReference type="ARBA" id="ARBA00022525"/>
    </source>
</evidence>
<evidence type="ECO:0000256" key="7">
    <source>
        <dbReference type="ARBA" id="ARBA00023278"/>
    </source>
</evidence>